<name>A0A836BPE6_9CHLO</name>
<feature type="transmembrane region" description="Helical" evidence="5">
    <location>
        <begin position="96"/>
        <end position="114"/>
    </location>
</feature>
<dbReference type="Proteomes" id="UP000612055">
    <property type="component" value="Unassembled WGS sequence"/>
</dbReference>
<dbReference type="PANTHER" id="PTHR43461">
    <property type="entry name" value="TRANSMEMBRANE PROTEIN 256"/>
    <property type="match status" value="1"/>
</dbReference>
<dbReference type="EMBL" id="JAEHOE010000153">
    <property type="protein sequence ID" value="KAG2484256.1"/>
    <property type="molecule type" value="Genomic_DNA"/>
</dbReference>
<dbReference type="AlphaFoldDB" id="A0A836BPE6"/>
<comment type="subcellular location">
    <subcellularLocation>
        <location evidence="1">Membrane</location>
        <topology evidence="1">Multi-pass membrane protein</topology>
    </subcellularLocation>
</comment>
<dbReference type="InterPro" id="IPR006696">
    <property type="entry name" value="DUF423"/>
</dbReference>
<evidence type="ECO:0000313" key="7">
    <source>
        <dbReference type="Proteomes" id="UP000612055"/>
    </source>
</evidence>
<dbReference type="OrthoDB" id="269173at2759"/>
<proteinExistence type="predicted"/>
<evidence type="ECO:0000256" key="4">
    <source>
        <dbReference type="ARBA" id="ARBA00023136"/>
    </source>
</evidence>
<reference evidence="6" key="1">
    <citation type="journal article" date="2020" name="bioRxiv">
        <title>Comparative genomics of Chlamydomonas.</title>
        <authorList>
            <person name="Craig R.J."/>
            <person name="Hasan A.R."/>
            <person name="Ness R.W."/>
            <person name="Keightley P.D."/>
        </authorList>
    </citation>
    <scope>NUCLEOTIDE SEQUENCE</scope>
    <source>
        <strain evidence="6">CCAP 11/70</strain>
    </source>
</reference>
<evidence type="ECO:0000256" key="2">
    <source>
        <dbReference type="ARBA" id="ARBA00022692"/>
    </source>
</evidence>
<sequence>MASFLAEPSIWYKVAALSGASAVAIGAYASHGFKPKDPYYLEVMRRANHYHLLHSLLLAVAPSTKRPWLVGGLTLTGISLFSGACYAVALQESKAWAKLAPMGGMTLIAAWLSLAL</sequence>
<accession>A0A836BPE6</accession>
<evidence type="ECO:0000313" key="6">
    <source>
        <dbReference type="EMBL" id="KAG2484256.1"/>
    </source>
</evidence>
<dbReference type="GO" id="GO:0016020">
    <property type="term" value="C:membrane"/>
    <property type="evidence" value="ECO:0007669"/>
    <property type="project" value="UniProtKB-SubCell"/>
</dbReference>
<keyword evidence="4 5" id="KW-0472">Membrane</keyword>
<dbReference type="PANTHER" id="PTHR43461:SF1">
    <property type="entry name" value="TRANSMEMBRANE PROTEIN 256"/>
    <property type="match status" value="1"/>
</dbReference>
<evidence type="ECO:0000256" key="1">
    <source>
        <dbReference type="ARBA" id="ARBA00004141"/>
    </source>
</evidence>
<evidence type="ECO:0000256" key="5">
    <source>
        <dbReference type="SAM" id="Phobius"/>
    </source>
</evidence>
<keyword evidence="7" id="KW-1185">Reference proteome</keyword>
<gene>
    <name evidence="6" type="ORF">HYH03_016901</name>
</gene>
<dbReference type="Pfam" id="PF04241">
    <property type="entry name" value="DUF423"/>
    <property type="match status" value="1"/>
</dbReference>
<evidence type="ECO:0008006" key="8">
    <source>
        <dbReference type="Google" id="ProtNLM"/>
    </source>
</evidence>
<protein>
    <recommendedName>
        <fullName evidence="8">Transmembrane protein 256 homolog</fullName>
    </recommendedName>
</protein>
<evidence type="ECO:0000256" key="3">
    <source>
        <dbReference type="ARBA" id="ARBA00022989"/>
    </source>
</evidence>
<organism evidence="6 7">
    <name type="scientific">Edaphochlamys debaryana</name>
    <dbReference type="NCBI Taxonomy" id="47281"/>
    <lineage>
        <taxon>Eukaryota</taxon>
        <taxon>Viridiplantae</taxon>
        <taxon>Chlorophyta</taxon>
        <taxon>core chlorophytes</taxon>
        <taxon>Chlorophyceae</taxon>
        <taxon>CS clade</taxon>
        <taxon>Chlamydomonadales</taxon>
        <taxon>Chlamydomonadales incertae sedis</taxon>
        <taxon>Edaphochlamys</taxon>
    </lineage>
</organism>
<feature type="transmembrane region" description="Helical" evidence="5">
    <location>
        <begin position="68"/>
        <end position="89"/>
    </location>
</feature>
<comment type="caution">
    <text evidence="6">The sequence shown here is derived from an EMBL/GenBank/DDBJ whole genome shotgun (WGS) entry which is preliminary data.</text>
</comment>
<keyword evidence="2 5" id="KW-0812">Transmembrane</keyword>
<keyword evidence="3 5" id="KW-1133">Transmembrane helix</keyword>